<sequence length="491" mass="53354">MSRPTPLSGFPELLPAQRLAEQIVLDTLRNVFELHGFAPVETRAVETLEQLTRKGEIDKEVYVLRRLQADDGAGDSGLGLHFDLTVPFARYVLEQAGHLEFPFRRYQVQKAWRGERPQEGRFREFTQADIDIVGRDVLPFAADVEVAQVMAQALAALPIPPVRMQVNNRKLIQGFYEGLGAPDTAVVMRAVDKLDKLPPERVLELLGDAGLGQEQARACLSLAEIRTPDSSFAEQVRDLAQRHGAGSELLDTGIDELAGVVDACVARTPATGRVTVEADLRIARGLDYYTGTVFEARMHGYEHLGSVCSGGRYDSLASDGRSTYPGVGLSLGVTRTLVPLFTRGELSADRSVPTAVLVAVLDEDTRAASDEAAAALRARSVPTEVAPTAAKLGRQIRHAERRGIPYVWFPPSSTGGATDPVHSVKDIRTGVQVDADPHAWTPPPTDLRPRLVGPYTHDVAVTEDVIEDVIERTPASPQPPAGNPSDKEPRP</sequence>
<comment type="subunit">
    <text evidence="2">Homodimer.</text>
</comment>
<protein>
    <recommendedName>
        <fullName evidence="4 11">Histidine--tRNA ligase</fullName>
        <ecNumber evidence="3 11">6.1.1.21</ecNumber>
    </recommendedName>
</protein>
<comment type="similarity">
    <text evidence="1">Belongs to the class-II aminoacyl-tRNA synthetase family.</text>
</comment>
<name>A0A6J4MER2_9ACTN</name>
<evidence type="ECO:0000313" key="15">
    <source>
        <dbReference type="EMBL" id="CAA9355988.1"/>
    </source>
</evidence>
<evidence type="ECO:0000256" key="5">
    <source>
        <dbReference type="ARBA" id="ARBA00022490"/>
    </source>
</evidence>
<dbReference type="InterPro" id="IPR041715">
    <property type="entry name" value="HisRS-like_core"/>
</dbReference>
<gene>
    <name evidence="15" type="ORF">AVDCRST_MAG29-2587</name>
</gene>
<evidence type="ECO:0000256" key="10">
    <source>
        <dbReference type="ARBA" id="ARBA00047639"/>
    </source>
</evidence>
<dbReference type="InterPro" id="IPR004516">
    <property type="entry name" value="HisRS/HisZ"/>
</dbReference>
<evidence type="ECO:0000256" key="12">
    <source>
        <dbReference type="PIRSR" id="PIRSR001549-1"/>
    </source>
</evidence>
<keyword evidence="7" id="KW-0067">ATP-binding</keyword>
<dbReference type="InterPro" id="IPR036621">
    <property type="entry name" value="Anticodon-bd_dom_sf"/>
</dbReference>
<feature type="domain" description="Aminoacyl-transfer RNA synthetases class-II family profile" evidence="14">
    <location>
        <begin position="24"/>
        <end position="353"/>
    </location>
</feature>
<evidence type="ECO:0000256" key="1">
    <source>
        <dbReference type="ARBA" id="ARBA00008226"/>
    </source>
</evidence>
<evidence type="ECO:0000256" key="4">
    <source>
        <dbReference type="ARBA" id="ARBA00017399"/>
    </source>
</evidence>
<dbReference type="EMBL" id="CADCUG010000148">
    <property type="protein sequence ID" value="CAA9355988.1"/>
    <property type="molecule type" value="Genomic_DNA"/>
</dbReference>
<dbReference type="Pfam" id="PF03129">
    <property type="entry name" value="HGTP_anticodon"/>
    <property type="match status" value="1"/>
</dbReference>
<comment type="catalytic activity">
    <reaction evidence="10">
        <text>tRNA(His) + L-histidine + ATP = L-histidyl-tRNA(His) + AMP + diphosphate + H(+)</text>
        <dbReference type="Rhea" id="RHEA:17313"/>
        <dbReference type="Rhea" id="RHEA-COMP:9665"/>
        <dbReference type="Rhea" id="RHEA-COMP:9689"/>
        <dbReference type="ChEBI" id="CHEBI:15378"/>
        <dbReference type="ChEBI" id="CHEBI:30616"/>
        <dbReference type="ChEBI" id="CHEBI:33019"/>
        <dbReference type="ChEBI" id="CHEBI:57595"/>
        <dbReference type="ChEBI" id="CHEBI:78442"/>
        <dbReference type="ChEBI" id="CHEBI:78527"/>
        <dbReference type="ChEBI" id="CHEBI:456215"/>
        <dbReference type="EC" id="6.1.1.21"/>
    </reaction>
</comment>
<dbReference type="InterPro" id="IPR015807">
    <property type="entry name" value="His-tRNA-ligase"/>
</dbReference>
<dbReference type="GO" id="GO:0006427">
    <property type="term" value="P:histidyl-tRNA aminoacylation"/>
    <property type="evidence" value="ECO:0007669"/>
    <property type="project" value="UniProtKB-UniRule"/>
</dbReference>
<dbReference type="AlphaFoldDB" id="A0A6J4MER2"/>
<feature type="region of interest" description="Disordered" evidence="13">
    <location>
        <begin position="468"/>
        <end position="491"/>
    </location>
</feature>
<dbReference type="Gene3D" id="3.30.930.10">
    <property type="entry name" value="Bira Bifunctional Protein, Domain 2"/>
    <property type="match status" value="1"/>
</dbReference>
<dbReference type="PANTHER" id="PTHR11476:SF7">
    <property type="entry name" value="HISTIDINE--TRNA LIGASE"/>
    <property type="match status" value="1"/>
</dbReference>
<evidence type="ECO:0000256" key="11">
    <source>
        <dbReference type="NCBIfam" id="TIGR00442"/>
    </source>
</evidence>
<dbReference type="PANTHER" id="PTHR11476">
    <property type="entry name" value="HISTIDYL-TRNA SYNTHETASE"/>
    <property type="match status" value="1"/>
</dbReference>
<evidence type="ECO:0000256" key="2">
    <source>
        <dbReference type="ARBA" id="ARBA00011738"/>
    </source>
</evidence>
<dbReference type="GO" id="GO:0005737">
    <property type="term" value="C:cytoplasm"/>
    <property type="evidence" value="ECO:0007669"/>
    <property type="project" value="UniProtKB-UniRule"/>
</dbReference>
<keyword evidence="8" id="KW-0648">Protein biosynthesis</keyword>
<dbReference type="PIRSF" id="PIRSF001549">
    <property type="entry name" value="His-tRNA_synth"/>
    <property type="match status" value="1"/>
</dbReference>
<feature type="binding site" evidence="12">
    <location>
        <position position="113"/>
    </location>
    <ligand>
        <name>L-histidine</name>
        <dbReference type="ChEBI" id="CHEBI:57595"/>
    </ligand>
</feature>
<accession>A0A6J4MER2</accession>
<evidence type="ECO:0000256" key="7">
    <source>
        <dbReference type="ARBA" id="ARBA00022840"/>
    </source>
</evidence>
<dbReference type="NCBIfam" id="TIGR00442">
    <property type="entry name" value="hisS"/>
    <property type="match status" value="1"/>
</dbReference>
<keyword evidence="6" id="KW-0547">Nucleotide-binding</keyword>
<feature type="binding site" evidence="12">
    <location>
        <begin position="83"/>
        <end position="85"/>
    </location>
    <ligand>
        <name>L-histidine</name>
        <dbReference type="ChEBI" id="CHEBI:57595"/>
    </ligand>
</feature>
<evidence type="ECO:0000256" key="6">
    <source>
        <dbReference type="ARBA" id="ARBA00022741"/>
    </source>
</evidence>
<keyword evidence="9 15" id="KW-0030">Aminoacyl-tRNA synthetase</keyword>
<reference evidence="15" key="1">
    <citation type="submission" date="2020-02" db="EMBL/GenBank/DDBJ databases">
        <authorList>
            <person name="Meier V. D."/>
        </authorList>
    </citation>
    <scope>NUCLEOTIDE SEQUENCE</scope>
    <source>
        <strain evidence="15">AVDCRST_MAG29</strain>
    </source>
</reference>
<evidence type="ECO:0000256" key="13">
    <source>
        <dbReference type="SAM" id="MobiDB-lite"/>
    </source>
</evidence>
<dbReference type="PROSITE" id="PS50862">
    <property type="entry name" value="AA_TRNA_LIGASE_II"/>
    <property type="match status" value="1"/>
</dbReference>
<evidence type="ECO:0000256" key="9">
    <source>
        <dbReference type="ARBA" id="ARBA00023146"/>
    </source>
</evidence>
<evidence type="ECO:0000259" key="14">
    <source>
        <dbReference type="PROSITE" id="PS50862"/>
    </source>
</evidence>
<dbReference type="GO" id="GO:0005524">
    <property type="term" value="F:ATP binding"/>
    <property type="evidence" value="ECO:0007669"/>
    <property type="project" value="UniProtKB-KW"/>
</dbReference>
<dbReference type="SUPFAM" id="SSF52954">
    <property type="entry name" value="Class II aaRS ABD-related"/>
    <property type="match status" value="1"/>
</dbReference>
<feature type="binding site" evidence="12">
    <location>
        <position position="284"/>
    </location>
    <ligand>
        <name>L-histidine</name>
        <dbReference type="ChEBI" id="CHEBI:57595"/>
    </ligand>
</feature>
<organism evidence="15">
    <name type="scientific">uncultured Nocardioidaceae bacterium</name>
    <dbReference type="NCBI Taxonomy" id="253824"/>
    <lineage>
        <taxon>Bacteria</taxon>
        <taxon>Bacillati</taxon>
        <taxon>Actinomycetota</taxon>
        <taxon>Actinomycetes</taxon>
        <taxon>Propionibacteriales</taxon>
        <taxon>Nocardioidaceae</taxon>
        <taxon>environmental samples</taxon>
    </lineage>
</organism>
<dbReference type="CDD" id="cd00773">
    <property type="entry name" value="HisRS-like_core"/>
    <property type="match status" value="1"/>
</dbReference>
<dbReference type="Gene3D" id="3.40.50.800">
    <property type="entry name" value="Anticodon-binding domain"/>
    <property type="match status" value="1"/>
</dbReference>
<proteinExistence type="inferred from homology"/>
<dbReference type="Pfam" id="PF13393">
    <property type="entry name" value="tRNA-synt_His"/>
    <property type="match status" value="1"/>
</dbReference>
<evidence type="ECO:0000256" key="3">
    <source>
        <dbReference type="ARBA" id="ARBA00012815"/>
    </source>
</evidence>
<keyword evidence="15" id="KW-0436">Ligase</keyword>
<dbReference type="SUPFAM" id="SSF55681">
    <property type="entry name" value="Class II aaRS and biotin synthetases"/>
    <property type="match status" value="1"/>
</dbReference>
<feature type="binding site" evidence="12">
    <location>
        <position position="131"/>
    </location>
    <ligand>
        <name>L-histidine</name>
        <dbReference type="ChEBI" id="CHEBI:57595"/>
    </ligand>
</feature>
<feature type="binding site" evidence="12">
    <location>
        <begin position="288"/>
        <end position="289"/>
    </location>
    <ligand>
        <name>L-histidine</name>
        <dbReference type="ChEBI" id="CHEBI:57595"/>
    </ligand>
</feature>
<dbReference type="GO" id="GO:0004821">
    <property type="term" value="F:histidine-tRNA ligase activity"/>
    <property type="evidence" value="ECO:0007669"/>
    <property type="project" value="UniProtKB-UniRule"/>
</dbReference>
<feature type="binding site" evidence="12">
    <location>
        <position position="127"/>
    </location>
    <ligand>
        <name>L-histidine</name>
        <dbReference type="ChEBI" id="CHEBI:57595"/>
    </ligand>
</feature>
<dbReference type="InterPro" id="IPR045864">
    <property type="entry name" value="aa-tRNA-synth_II/BPL/LPL"/>
</dbReference>
<dbReference type="EC" id="6.1.1.21" evidence="3 11"/>
<keyword evidence="5" id="KW-0963">Cytoplasm</keyword>
<dbReference type="InterPro" id="IPR006195">
    <property type="entry name" value="aa-tRNA-synth_II"/>
</dbReference>
<evidence type="ECO:0000256" key="8">
    <source>
        <dbReference type="ARBA" id="ARBA00022917"/>
    </source>
</evidence>
<dbReference type="InterPro" id="IPR004154">
    <property type="entry name" value="Anticodon-bd"/>
</dbReference>